<protein>
    <submittedName>
        <fullName evidence="8">MFS transporter, DHA2 family, metal-tetracycline-proton antiporter</fullName>
    </submittedName>
</protein>
<feature type="transmembrane region" description="Helical" evidence="6">
    <location>
        <begin position="111"/>
        <end position="133"/>
    </location>
</feature>
<evidence type="ECO:0000256" key="6">
    <source>
        <dbReference type="SAM" id="Phobius"/>
    </source>
</evidence>
<dbReference type="CDD" id="cd17321">
    <property type="entry name" value="MFS_MMR_MDR_like"/>
    <property type="match status" value="1"/>
</dbReference>
<feature type="transmembrane region" description="Helical" evidence="6">
    <location>
        <begin position="349"/>
        <end position="369"/>
    </location>
</feature>
<reference evidence="8 9" key="1">
    <citation type="submission" date="2016-10" db="EMBL/GenBank/DDBJ databases">
        <authorList>
            <person name="de Groot N.N."/>
        </authorList>
    </citation>
    <scope>NUCLEOTIDE SEQUENCE [LARGE SCALE GENOMIC DNA]</scope>
    <source>
        <strain evidence="8 9">DSM 17813</strain>
    </source>
</reference>
<feature type="transmembrane region" description="Helical" evidence="6">
    <location>
        <begin position="323"/>
        <end position="343"/>
    </location>
</feature>
<comment type="subcellular location">
    <subcellularLocation>
        <location evidence="1">Membrane</location>
        <topology evidence="1">Multi-pass membrane protein</topology>
    </subcellularLocation>
</comment>
<evidence type="ECO:0000256" key="4">
    <source>
        <dbReference type="ARBA" id="ARBA00022989"/>
    </source>
</evidence>
<dbReference type="Gene3D" id="1.20.1720.10">
    <property type="entry name" value="Multidrug resistance protein D"/>
    <property type="match status" value="1"/>
</dbReference>
<name>A0A1G9TCU9_9BACT</name>
<feature type="transmembrane region" description="Helical" evidence="6">
    <location>
        <begin position="15"/>
        <end position="36"/>
    </location>
</feature>
<dbReference type="GO" id="GO:0022857">
    <property type="term" value="F:transmembrane transporter activity"/>
    <property type="evidence" value="ECO:0007669"/>
    <property type="project" value="InterPro"/>
</dbReference>
<feature type="transmembrane region" description="Helical" evidence="6">
    <location>
        <begin position="390"/>
        <end position="413"/>
    </location>
</feature>
<dbReference type="InterPro" id="IPR011701">
    <property type="entry name" value="MFS"/>
</dbReference>
<feature type="domain" description="Major facilitator superfamily (MFS) profile" evidence="7">
    <location>
        <begin position="15"/>
        <end position="452"/>
    </location>
</feature>
<proteinExistence type="predicted"/>
<feature type="transmembrane region" description="Helical" evidence="6">
    <location>
        <begin position="140"/>
        <end position="162"/>
    </location>
</feature>
<dbReference type="Pfam" id="PF07690">
    <property type="entry name" value="MFS_1"/>
    <property type="match status" value="1"/>
</dbReference>
<evidence type="ECO:0000259" key="7">
    <source>
        <dbReference type="PROSITE" id="PS50850"/>
    </source>
</evidence>
<dbReference type="PROSITE" id="PS50850">
    <property type="entry name" value="MFS"/>
    <property type="match status" value="1"/>
</dbReference>
<evidence type="ECO:0000256" key="2">
    <source>
        <dbReference type="ARBA" id="ARBA00022448"/>
    </source>
</evidence>
<dbReference type="PANTHER" id="PTHR42718:SF9">
    <property type="entry name" value="MAJOR FACILITATOR SUPERFAMILY MULTIDRUG TRANSPORTER MFSC"/>
    <property type="match status" value="1"/>
</dbReference>
<feature type="transmembrane region" description="Helical" evidence="6">
    <location>
        <begin position="224"/>
        <end position="240"/>
    </location>
</feature>
<evidence type="ECO:0000256" key="1">
    <source>
        <dbReference type="ARBA" id="ARBA00004141"/>
    </source>
</evidence>
<accession>A0A1G9TCU9</accession>
<keyword evidence="5 6" id="KW-0472">Membrane</keyword>
<dbReference type="STRING" id="392333.SAMN05660860_02561"/>
<dbReference type="InterPro" id="IPR020846">
    <property type="entry name" value="MFS_dom"/>
</dbReference>
<keyword evidence="3 6" id="KW-0812">Transmembrane</keyword>
<gene>
    <name evidence="8" type="ORF">SAMN05660860_02561</name>
</gene>
<feature type="transmembrane region" description="Helical" evidence="6">
    <location>
        <begin position="201"/>
        <end position="218"/>
    </location>
</feature>
<dbReference type="RefSeq" id="WP_074669567.1">
    <property type="nucleotide sequence ID" value="NZ_FNGU01000006.1"/>
</dbReference>
<feature type="transmembrane region" description="Helical" evidence="6">
    <location>
        <begin position="261"/>
        <end position="283"/>
    </location>
</feature>
<feature type="transmembrane region" description="Helical" evidence="6">
    <location>
        <begin position="51"/>
        <end position="69"/>
    </location>
</feature>
<evidence type="ECO:0000256" key="5">
    <source>
        <dbReference type="ARBA" id="ARBA00023136"/>
    </source>
</evidence>
<sequence length="461" mass="49259">MSSPVVIHPHFQRRIVALMAFTVFFSVLNGTMFNVAVPDIQQQFDLSPTEVSWVVTGFIVVFALAAVTYGKLADIYPLRRLITIGLLLFNAGAILGFFVAASYPVVVCARLLQAAGGGAIPALSLLVATRFFGPELRGRMLGAMASTVAFAAGMGPLIGGLIGGRFHWRYLFLLSLATLVALVLFRRLLPDEPRRADGFDLGGGLLLAAAVAVLLVFVTQGRLLLLPLGVLLGVLFFVHIRRVASPFAPPRLFAGQLYRNGLLTVFLAVGPVFGMLFAVPLMLRDLYGLSTWHIGLVIFPGAVSAAFFGFLGGRLADRRGSVFVIHLGLALLLLSFVGLALATGADTRLVSLVLIVCYTGFAFLQSALAKAVSTTLAPRHSGVGMGFYNLVFFTAGAFGAAMSGRFIELLMYFDPAAQVVAHSRHYSGVFVLSAATVLVAAWVFHRAYRHHGGPDQDRSGG</sequence>
<feature type="transmembrane region" description="Helical" evidence="6">
    <location>
        <begin position="425"/>
        <end position="444"/>
    </location>
</feature>
<dbReference type="GO" id="GO:0016020">
    <property type="term" value="C:membrane"/>
    <property type="evidence" value="ECO:0007669"/>
    <property type="project" value="UniProtKB-SubCell"/>
</dbReference>
<evidence type="ECO:0000256" key="3">
    <source>
        <dbReference type="ARBA" id="ARBA00022692"/>
    </source>
</evidence>
<dbReference type="InterPro" id="IPR036259">
    <property type="entry name" value="MFS_trans_sf"/>
</dbReference>
<dbReference type="OrthoDB" id="9812221at2"/>
<dbReference type="EMBL" id="FNGU01000006">
    <property type="protein sequence ID" value="SDM45497.1"/>
    <property type="molecule type" value="Genomic_DNA"/>
</dbReference>
<dbReference type="Gene3D" id="1.20.1250.20">
    <property type="entry name" value="MFS general substrate transporter like domains"/>
    <property type="match status" value="1"/>
</dbReference>
<feature type="transmembrane region" description="Helical" evidence="6">
    <location>
        <begin position="81"/>
        <end position="105"/>
    </location>
</feature>
<evidence type="ECO:0000313" key="8">
    <source>
        <dbReference type="EMBL" id="SDM45497.1"/>
    </source>
</evidence>
<keyword evidence="4 6" id="KW-1133">Transmembrane helix</keyword>
<organism evidence="8 9">
    <name type="scientific">Geoalkalibacter ferrihydriticus</name>
    <dbReference type="NCBI Taxonomy" id="392333"/>
    <lineage>
        <taxon>Bacteria</taxon>
        <taxon>Pseudomonadati</taxon>
        <taxon>Thermodesulfobacteriota</taxon>
        <taxon>Desulfuromonadia</taxon>
        <taxon>Desulfuromonadales</taxon>
        <taxon>Geoalkalibacteraceae</taxon>
        <taxon>Geoalkalibacter</taxon>
    </lineage>
</organism>
<feature type="transmembrane region" description="Helical" evidence="6">
    <location>
        <begin position="168"/>
        <end position="189"/>
    </location>
</feature>
<dbReference type="PRINTS" id="PR01036">
    <property type="entry name" value="TCRTETB"/>
</dbReference>
<dbReference type="AlphaFoldDB" id="A0A1G9TCU9"/>
<dbReference type="SUPFAM" id="SSF103473">
    <property type="entry name" value="MFS general substrate transporter"/>
    <property type="match status" value="1"/>
</dbReference>
<dbReference type="PANTHER" id="PTHR42718">
    <property type="entry name" value="MAJOR FACILITATOR SUPERFAMILY MULTIDRUG TRANSPORTER MFSC"/>
    <property type="match status" value="1"/>
</dbReference>
<dbReference type="Proteomes" id="UP000182146">
    <property type="component" value="Unassembled WGS sequence"/>
</dbReference>
<evidence type="ECO:0000313" key="9">
    <source>
        <dbReference type="Proteomes" id="UP000182146"/>
    </source>
</evidence>
<feature type="transmembrane region" description="Helical" evidence="6">
    <location>
        <begin position="289"/>
        <end position="311"/>
    </location>
</feature>
<keyword evidence="2" id="KW-0813">Transport</keyword>